<accession>A0AAV4F8I7</accession>
<dbReference type="GO" id="GO:0016746">
    <property type="term" value="F:acyltransferase activity"/>
    <property type="evidence" value="ECO:0007669"/>
    <property type="project" value="UniProtKB-KW"/>
</dbReference>
<keyword evidence="2" id="KW-0808">Transferase</keyword>
<reference evidence="2 3" key="1">
    <citation type="journal article" date="2021" name="Elife">
        <title>Chloroplast acquisition without the gene transfer in kleptoplastic sea slugs, Plakobranchus ocellatus.</title>
        <authorList>
            <person name="Maeda T."/>
            <person name="Takahashi S."/>
            <person name="Yoshida T."/>
            <person name="Shimamura S."/>
            <person name="Takaki Y."/>
            <person name="Nagai Y."/>
            <person name="Toyoda A."/>
            <person name="Suzuki Y."/>
            <person name="Arimoto A."/>
            <person name="Ishii H."/>
            <person name="Satoh N."/>
            <person name="Nishiyama T."/>
            <person name="Hasebe M."/>
            <person name="Maruyama T."/>
            <person name="Minagawa J."/>
            <person name="Obokata J."/>
            <person name="Shigenobu S."/>
        </authorList>
    </citation>
    <scope>NUCLEOTIDE SEQUENCE [LARGE SCALE GENOMIC DNA]</scope>
</reference>
<feature type="region of interest" description="Disordered" evidence="1">
    <location>
        <begin position="1"/>
        <end position="29"/>
    </location>
</feature>
<evidence type="ECO:0000313" key="3">
    <source>
        <dbReference type="Proteomes" id="UP000762676"/>
    </source>
</evidence>
<evidence type="ECO:0000256" key="1">
    <source>
        <dbReference type="SAM" id="MobiDB-lite"/>
    </source>
</evidence>
<proteinExistence type="predicted"/>
<keyword evidence="2" id="KW-0012">Acyltransferase</keyword>
<keyword evidence="3" id="KW-1185">Reference proteome</keyword>
<protein>
    <submittedName>
        <fullName evidence="2">Glycerol-3-phosphate acyltransferase 1, mitochondrial</fullName>
    </submittedName>
</protein>
<evidence type="ECO:0000313" key="2">
    <source>
        <dbReference type="EMBL" id="GFR69522.1"/>
    </source>
</evidence>
<sequence>MSGKMRNLGGGPSHSQPQPQRRLFRRRTTNIDAETRFDVDTIGAFKMTPSFQPEHFVTNRPLMGACCSCMPRSQKDFMHNGLRELGMRNILDVKTELINPGLLAKFFPTEVYAINRPLFKPYSNLTRSVVTSPR</sequence>
<name>A0AAV4F8I7_9GAST</name>
<dbReference type="AlphaFoldDB" id="A0AAV4F8I7"/>
<gene>
    <name evidence="2" type="ORF">ElyMa_003759300</name>
</gene>
<dbReference type="Proteomes" id="UP000762676">
    <property type="component" value="Unassembled WGS sequence"/>
</dbReference>
<organism evidence="2 3">
    <name type="scientific">Elysia marginata</name>
    <dbReference type="NCBI Taxonomy" id="1093978"/>
    <lineage>
        <taxon>Eukaryota</taxon>
        <taxon>Metazoa</taxon>
        <taxon>Spiralia</taxon>
        <taxon>Lophotrochozoa</taxon>
        <taxon>Mollusca</taxon>
        <taxon>Gastropoda</taxon>
        <taxon>Heterobranchia</taxon>
        <taxon>Euthyneura</taxon>
        <taxon>Panpulmonata</taxon>
        <taxon>Sacoglossa</taxon>
        <taxon>Placobranchoidea</taxon>
        <taxon>Plakobranchidae</taxon>
        <taxon>Elysia</taxon>
    </lineage>
</organism>
<comment type="caution">
    <text evidence="2">The sequence shown here is derived from an EMBL/GenBank/DDBJ whole genome shotgun (WGS) entry which is preliminary data.</text>
</comment>
<dbReference type="EMBL" id="BMAT01007711">
    <property type="protein sequence ID" value="GFR69522.1"/>
    <property type="molecule type" value="Genomic_DNA"/>
</dbReference>